<proteinExistence type="predicted"/>
<protein>
    <submittedName>
        <fullName evidence="3">SagB/ThcOx family dehydrogenase</fullName>
    </submittedName>
</protein>
<sequence length="199" mass="21701">MSDTSRAAPPIAGVALPQPRKSGGKPLFDALSERRSSREFRPDGLDARTLSELLWAAFGVNREHGFRTAPSAHDWREIDIYLALPDALYVYDPGAHALAPVIAQDLRAATGLQDFVATAPLNLVYVADFARVDSQDRAEQRFYAAADAGLIAQNVYLFCASEGLATVVRGLIDRPTLAMAMRLRPEQRVILAQTVGRPV</sequence>
<evidence type="ECO:0000259" key="2">
    <source>
        <dbReference type="Pfam" id="PF00881"/>
    </source>
</evidence>
<dbReference type="Proteomes" id="UP001626536">
    <property type="component" value="Chromosome"/>
</dbReference>
<evidence type="ECO:0000313" key="4">
    <source>
        <dbReference type="Proteomes" id="UP001626536"/>
    </source>
</evidence>
<dbReference type="RefSeq" id="WP_407340112.1">
    <property type="nucleotide sequence ID" value="NZ_CP136862.1"/>
</dbReference>
<dbReference type="PANTHER" id="PTHR43745:SF2">
    <property type="entry name" value="NITROREDUCTASE MJ1384-RELATED"/>
    <property type="match status" value="1"/>
</dbReference>
<dbReference type="InterPro" id="IPR000415">
    <property type="entry name" value="Nitroreductase-like"/>
</dbReference>
<dbReference type="Gene3D" id="3.40.109.10">
    <property type="entry name" value="NADH Oxidase"/>
    <property type="match status" value="1"/>
</dbReference>
<feature type="domain" description="Nitroreductase" evidence="2">
    <location>
        <begin position="32"/>
        <end position="197"/>
    </location>
</feature>
<dbReference type="InterPro" id="IPR029479">
    <property type="entry name" value="Nitroreductase"/>
</dbReference>
<evidence type="ECO:0000313" key="3">
    <source>
        <dbReference type="EMBL" id="WOJ90559.1"/>
    </source>
</evidence>
<gene>
    <name evidence="3" type="ORF">RZS28_04495</name>
</gene>
<feature type="region of interest" description="Disordered" evidence="1">
    <location>
        <begin position="1"/>
        <end position="27"/>
    </location>
</feature>
<dbReference type="Pfam" id="PF00881">
    <property type="entry name" value="Nitroreductase"/>
    <property type="match status" value="1"/>
</dbReference>
<dbReference type="SUPFAM" id="SSF55469">
    <property type="entry name" value="FMN-dependent nitroreductase-like"/>
    <property type="match status" value="1"/>
</dbReference>
<dbReference type="EMBL" id="CP136862">
    <property type="protein sequence ID" value="WOJ90559.1"/>
    <property type="molecule type" value="Genomic_DNA"/>
</dbReference>
<dbReference type="CDD" id="cd02142">
    <property type="entry name" value="McbC_SagB-like_oxidoreductase"/>
    <property type="match status" value="1"/>
</dbReference>
<name>A0ABZ0HVW7_9HYPH</name>
<reference evidence="3 4" key="1">
    <citation type="submission" date="2023-10" db="EMBL/GenBank/DDBJ databases">
        <title>Novel methanotroph of the genus Methylocapsa from a subarctic wetland.</title>
        <authorList>
            <person name="Belova S.E."/>
            <person name="Oshkin I.Y."/>
            <person name="Miroshnikov K."/>
            <person name="Dedysh S.N."/>
        </authorList>
    </citation>
    <scope>NUCLEOTIDE SEQUENCE [LARGE SCALE GENOMIC DNA]</scope>
    <source>
        <strain evidence="3 4">RX1</strain>
    </source>
</reference>
<organism evidence="3 4">
    <name type="scientific">Methylocapsa polymorpha</name>
    <dbReference type="NCBI Taxonomy" id="3080828"/>
    <lineage>
        <taxon>Bacteria</taxon>
        <taxon>Pseudomonadati</taxon>
        <taxon>Pseudomonadota</taxon>
        <taxon>Alphaproteobacteria</taxon>
        <taxon>Hyphomicrobiales</taxon>
        <taxon>Beijerinckiaceae</taxon>
        <taxon>Methylocapsa</taxon>
    </lineage>
</organism>
<keyword evidence="4" id="KW-1185">Reference proteome</keyword>
<accession>A0ABZ0HVW7</accession>
<dbReference type="PANTHER" id="PTHR43745">
    <property type="entry name" value="NITROREDUCTASE MJ1384-RELATED"/>
    <property type="match status" value="1"/>
</dbReference>
<dbReference type="InterPro" id="IPR052544">
    <property type="entry name" value="Bacteriocin_Proc_Enz"/>
</dbReference>
<evidence type="ECO:0000256" key="1">
    <source>
        <dbReference type="SAM" id="MobiDB-lite"/>
    </source>
</evidence>